<keyword evidence="6 7" id="KW-0012">Acyltransferase</keyword>
<keyword evidence="5 7" id="KW-0472">Membrane</keyword>
<dbReference type="EC" id="2.3.1.225" evidence="7"/>
<comment type="domain">
    <text evidence="7">The DHHC domain is required for palmitoyltransferase activity.</text>
</comment>
<dbReference type="WBParaSite" id="maker-uti_cns_0047931-snap-gene-0.2-mRNA-1">
    <property type="protein sequence ID" value="maker-uti_cns_0047931-snap-gene-0.2-mRNA-1"/>
    <property type="gene ID" value="maker-uti_cns_0047931-snap-gene-0.2"/>
</dbReference>
<evidence type="ECO:0000256" key="3">
    <source>
        <dbReference type="ARBA" id="ARBA00022692"/>
    </source>
</evidence>
<feature type="transmembrane region" description="Helical" evidence="7">
    <location>
        <begin position="132"/>
        <end position="150"/>
    </location>
</feature>
<dbReference type="PROSITE" id="PS50216">
    <property type="entry name" value="DHHC"/>
    <property type="match status" value="1"/>
</dbReference>
<evidence type="ECO:0000256" key="4">
    <source>
        <dbReference type="ARBA" id="ARBA00022989"/>
    </source>
</evidence>
<evidence type="ECO:0000313" key="9">
    <source>
        <dbReference type="Proteomes" id="UP000095280"/>
    </source>
</evidence>
<evidence type="ECO:0000256" key="2">
    <source>
        <dbReference type="ARBA" id="ARBA00022679"/>
    </source>
</evidence>
<dbReference type="Pfam" id="PF01529">
    <property type="entry name" value="DHHC"/>
    <property type="match status" value="1"/>
</dbReference>
<protein>
    <recommendedName>
        <fullName evidence="7">Palmitoyltransferase</fullName>
        <ecNumber evidence="7">2.3.1.225</ecNumber>
    </recommendedName>
</protein>
<evidence type="ECO:0000256" key="1">
    <source>
        <dbReference type="ARBA" id="ARBA00004141"/>
    </source>
</evidence>
<feature type="transmembrane region" description="Helical" evidence="7">
    <location>
        <begin position="272"/>
        <end position="295"/>
    </location>
</feature>
<dbReference type="AlphaFoldDB" id="A0A1I8JI50"/>
<keyword evidence="4 7" id="KW-1133">Transmembrane helix</keyword>
<keyword evidence="2 7" id="KW-0808">Transferase</keyword>
<organism evidence="9 10">
    <name type="scientific">Macrostomum lignano</name>
    <dbReference type="NCBI Taxonomy" id="282301"/>
    <lineage>
        <taxon>Eukaryota</taxon>
        <taxon>Metazoa</taxon>
        <taxon>Spiralia</taxon>
        <taxon>Lophotrochozoa</taxon>
        <taxon>Platyhelminthes</taxon>
        <taxon>Rhabditophora</taxon>
        <taxon>Macrostomorpha</taxon>
        <taxon>Macrostomida</taxon>
        <taxon>Macrostomidae</taxon>
        <taxon>Macrostomum</taxon>
    </lineage>
</organism>
<comment type="subcellular location">
    <subcellularLocation>
        <location evidence="1">Membrane</location>
        <topology evidence="1">Multi-pass membrane protein</topology>
    </subcellularLocation>
</comment>
<dbReference type="GO" id="GO:0016020">
    <property type="term" value="C:membrane"/>
    <property type="evidence" value="ECO:0007669"/>
    <property type="project" value="UniProtKB-SubCell"/>
</dbReference>
<feature type="transmembrane region" description="Helical" evidence="7">
    <location>
        <begin position="232"/>
        <end position="252"/>
    </location>
</feature>
<dbReference type="PANTHER" id="PTHR12246">
    <property type="entry name" value="PALMITOYLTRANSFERASE ZDHHC16"/>
    <property type="match status" value="1"/>
</dbReference>
<evidence type="ECO:0000313" key="10">
    <source>
        <dbReference type="WBParaSite" id="maker-uti_cns_0047931-snap-gene-0.2-mRNA-1"/>
    </source>
</evidence>
<proteinExistence type="inferred from homology"/>
<dbReference type="GO" id="GO:0019706">
    <property type="term" value="F:protein-cysteine S-palmitoyltransferase activity"/>
    <property type="evidence" value="ECO:0007669"/>
    <property type="project" value="UniProtKB-EC"/>
</dbReference>
<name>A0A1I8JI50_9PLAT</name>
<feature type="domain" description="Palmitoyltransferase DHHC" evidence="8">
    <location>
        <begin position="189"/>
        <end position="314"/>
    </location>
</feature>
<accession>A0A1I8JI50</accession>
<evidence type="ECO:0000256" key="5">
    <source>
        <dbReference type="ARBA" id="ARBA00023136"/>
    </source>
</evidence>
<feature type="transmembrane region" description="Helical" evidence="7">
    <location>
        <begin position="96"/>
        <end position="126"/>
    </location>
</feature>
<sequence length="375" mass="41507">MALPGGGQLTERSSMVAVSLEDNGADQSAVSMGASGSGGISQYPGAPKVAKIVVKTVSGRRGQDPVKPPKKLAVFRCNWLCGLFGVRQFPPRGCWLVMDVCGVFCAIFTWLLLVFAEYVACTVILANSESAVFNWIAGAIFHSLIGLSFWSHCKAMFSDPGAVPLGNATEENIRSLGCGSEGADRIVYKCGKCSSIKPDRSHHCSVCRRCIRKMDHHCPWVNNCVGECNQKYFVLFTLYICAVSCFAIFMTVHHFVKCSDWDICRPTLTQPLPIVLLVLLIFESIMFGLFTAIMFGDQIHSILKDQTGIETLKRERHSWKRQSRMSLLEGVFGQPISWRWLSPFSPPSFTKSAPQRLCLYSTRCDQRPLAGTIVK</sequence>
<evidence type="ECO:0000259" key="8">
    <source>
        <dbReference type="Pfam" id="PF01529"/>
    </source>
</evidence>
<evidence type="ECO:0000256" key="6">
    <source>
        <dbReference type="ARBA" id="ARBA00023315"/>
    </source>
</evidence>
<dbReference type="InterPro" id="IPR001594">
    <property type="entry name" value="Palmitoyltrfase_DHHC"/>
</dbReference>
<keyword evidence="9" id="KW-1185">Reference proteome</keyword>
<dbReference type="Proteomes" id="UP000095280">
    <property type="component" value="Unplaced"/>
</dbReference>
<comment type="catalytic activity">
    <reaction evidence="7">
        <text>L-cysteinyl-[protein] + hexadecanoyl-CoA = S-hexadecanoyl-L-cysteinyl-[protein] + CoA</text>
        <dbReference type="Rhea" id="RHEA:36683"/>
        <dbReference type="Rhea" id="RHEA-COMP:10131"/>
        <dbReference type="Rhea" id="RHEA-COMP:11032"/>
        <dbReference type="ChEBI" id="CHEBI:29950"/>
        <dbReference type="ChEBI" id="CHEBI:57287"/>
        <dbReference type="ChEBI" id="CHEBI:57379"/>
        <dbReference type="ChEBI" id="CHEBI:74151"/>
        <dbReference type="EC" id="2.3.1.225"/>
    </reaction>
</comment>
<comment type="similarity">
    <text evidence="7">Belongs to the DHHC palmitoyltransferase family.</text>
</comment>
<reference evidence="10" key="1">
    <citation type="submission" date="2016-11" db="UniProtKB">
        <authorList>
            <consortium name="WormBaseParasite"/>
        </authorList>
    </citation>
    <scope>IDENTIFICATION</scope>
</reference>
<dbReference type="InterPro" id="IPR039859">
    <property type="entry name" value="PFA4/ZDH16/20/ERF2-like"/>
</dbReference>
<keyword evidence="3 7" id="KW-0812">Transmembrane</keyword>
<evidence type="ECO:0000256" key="7">
    <source>
        <dbReference type="RuleBase" id="RU079119"/>
    </source>
</evidence>